<gene>
    <name evidence="2" type="ORF">ANCDUO_20321</name>
</gene>
<dbReference type="EMBL" id="KN752696">
    <property type="protein sequence ID" value="KIH49604.1"/>
    <property type="molecule type" value="Genomic_DNA"/>
</dbReference>
<evidence type="ECO:0000256" key="1">
    <source>
        <dbReference type="SAM" id="MobiDB-lite"/>
    </source>
</evidence>
<protein>
    <submittedName>
        <fullName evidence="2">Uncharacterized protein</fullName>
    </submittedName>
</protein>
<name>A0A0C2FSH2_9BILA</name>
<dbReference type="OrthoDB" id="5870050at2759"/>
<evidence type="ECO:0000313" key="3">
    <source>
        <dbReference type="Proteomes" id="UP000054047"/>
    </source>
</evidence>
<reference evidence="2 3" key="1">
    <citation type="submission" date="2013-12" db="EMBL/GenBank/DDBJ databases">
        <title>Draft genome of the parsitic nematode Ancylostoma duodenale.</title>
        <authorList>
            <person name="Mitreva M."/>
        </authorList>
    </citation>
    <scope>NUCLEOTIDE SEQUENCE [LARGE SCALE GENOMIC DNA]</scope>
    <source>
        <strain evidence="2 3">Zhejiang</strain>
    </source>
</reference>
<dbReference type="AlphaFoldDB" id="A0A0C2FSH2"/>
<proteinExistence type="predicted"/>
<evidence type="ECO:0000313" key="2">
    <source>
        <dbReference type="EMBL" id="KIH49604.1"/>
    </source>
</evidence>
<accession>A0A0C2FSH2</accession>
<keyword evidence="3" id="KW-1185">Reference proteome</keyword>
<feature type="region of interest" description="Disordered" evidence="1">
    <location>
        <begin position="85"/>
        <end position="129"/>
    </location>
</feature>
<organism evidence="2 3">
    <name type="scientific">Ancylostoma duodenale</name>
    <dbReference type="NCBI Taxonomy" id="51022"/>
    <lineage>
        <taxon>Eukaryota</taxon>
        <taxon>Metazoa</taxon>
        <taxon>Ecdysozoa</taxon>
        <taxon>Nematoda</taxon>
        <taxon>Chromadorea</taxon>
        <taxon>Rhabditida</taxon>
        <taxon>Rhabditina</taxon>
        <taxon>Rhabditomorpha</taxon>
        <taxon>Strongyloidea</taxon>
        <taxon>Ancylostomatidae</taxon>
        <taxon>Ancylostomatinae</taxon>
        <taxon>Ancylostoma</taxon>
    </lineage>
</organism>
<dbReference type="Proteomes" id="UP000054047">
    <property type="component" value="Unassembled WGS sequence"/>
</dbReference>
<sequence length="129" mass="14749">MWKKDNGTISVKACFGHLGHDISAALLRWSKEQEEFLKLMIEEFSFDYVIKHLRKTYSSRESKSFYTTSQDLNNVMRKFNLCPGLRDKDDLTSSSKRASENNPEDGIRFLRMPTDSSGPHLAMGSSSGY</sequence>